<organism evidence="13">
    <name type="scientific">Nothobranchius furzeri</name>
    <name type="common">Turquoise killifish</name>
    <dbReference type="NCBI Taxonomy" id="105023"/>
    <lineage>
        <taxon>Eukaryota</taxon>
        <taxon>Metazoa</taxon>
        <taxon>Chordata</taxon>
        <taxon>Craniata</taxon>
        <taxon>Vertebrata</taxon>
        <taxon>Euteleostomi</taxon>
        <taxon>Actinopterygii</taxon>
        <taxon>Neopterygii</taxon>
        <taxon>Teleostei</taxon>
        <taxon>Neoteleostei</taxon>
        <taxon>Acanthomorphata</taxon>
        <taxon>Ovalentaria</taxon>
        <taxon>Atherinomorphae</taxon>
        <taxon>Cyprinodontiformes</taxon>
        <taxon>Nothobranchiidae</taxon>
        <taxon>Nothobranchius</taxon>
    </lineage>
</organism>
<keyword evidence="4" id="KW-0963">Cytoplasm</keyword>
<evidence type="ECO:0000256" key="10">
    <source>
        <dbReference type="ARBA" id="ARBA00030722"/>
    </source>
</evidence>
<proteinExistence type="predicted"/>
<reference evidence="13" key="1">
    <citation type="submission" date="2016-05" db="EMBL/GenBank/DDBJ databases">
        <authorList>
            <person name="Lavstsen T."/>
            <person name="Jespersen J.S."/>
        </authorList>
    </citation>
    <scope>NUCLEOTIDE SEQUENCE</scope>
    <source>
        <tissue evidence="13">Brain</tissue>
    </source>
</reference>
<dbReference type="PANTHER" id="PTHR31167:SF3">
    <property type="entry name" value="SPINDLE AND CENTRIOLE-ASSOCIATED PROTEIN 1"/>
    <property type="match status" value="1"/>
</dbReference>
<dbReference type="EMBL" id="HADY01020874">
    <property type="protein sequence ID" value="SBP59359.1"/>
    <property type="molecule type" value="Transcribed_RNA"/>
</dbReference>
<feature type="compositionally biased region" description="Low complexity" evidence="12">
    <location>
        <begin position="528"/>
        <end position="539"/>
    </location>
</feature>
<gene>
    <name evidence="13" type="primary">SPICE1</name>
</gene>
<comment type="subcellular location">
    <subcellularLocation>
        <location evidence="1">Cytoplasm</location>
        <location evidence="1">Cytoskeleton</location>
        <location evidence="1">Microtubule organizing center</location>
        <location evidence="1">Centrosome</location>
        <location evidence="1">Centriole</location>
    </subcellularLocation>
    <subcellularLocation>
        <location evidence="2">Cytoplasm</location>
        <location evidence="2">Cytoskeleton</location>
        <location evidence="2">Spindle</location>
    </subcellularLocation>
</comment>
<dbReference type="GO" id="GO:0051301">
    <property type="term" value="P:cell division"/>
    <property type="evidence" value="ECO:0007669"/>
    <property type="project" value="UniProtKB-KW"/>
</dbReference>
<protein>
    <recommendedName>
        <fullName evidence="3">Spindle and centriole-associated protein 1</fullName>
    </recommendedName>
    <alternativeName>
        <fullName evidence="10">Coiled-coil domain-containing protein 52</fullName>
    </alternativeName>
</protein>
<feature type="compositionally biased region" description="Basic and acidic residues" evidence="12">
    <location>
        <begin position="750"/>
        <end position="771"/>
    </location>
</feature>
<dbReference type="GO" id="GO:0005814">
    <property type="term" value="C:centriole"/>
    <property type="evidence" value="ECO:0007669"/>
    <property type="project" value="UniProtKB-SubCell"/>
</dbReference>
<dbReference type="Pfam" id="PF15678">
    <property type="entry name" value="SPICE"/>
    <property type="match status" value="1"/>
</dbReference>
<name>A0A1A8AWE9_NOTFU</name>
<feature type="compositionally biased region" description="Low complexity" evidence="12">
    <location>
        <begin position="654"/>
        <end position="671"/>
    </location>
</feature>
<evidence type="ECO:0000256" key="11">
    <source>
        <dbReference type="SAM" id="Coils"/>
    </source>
</evidence>
<feature type="region of interest" description="Disordered" evidence="12">
    <location>
        <begin position="513"/>
        <end position="552"/>
    </location>
</feature>
<accession>A0A1A8AWE9</accession>
<feature type="compositionally biased region" description="Low complexity" evidence="12">
    <location>
        <begin position="705"/>
        <end position="719"/>
    </location>
</feature>
<dbReference type="PANTHER" id="PTHR31167">
    <property type="entry name" value="SPINDLE AND CENTRIOLE ASSOCIATED PROTEIN 1 SPICE1"/>
    <property type="match status" value="1"/>
</dbReference>
<dbReference type="GO" id="GO:0005819">
    <property type="term" value="C:spindle"/>
    <property type="evidence" value="ECO:0007669"/>
    <property type="project" value="UniProtKB-SubCell"/>
</dbReference>
<feature type="compositionally biased region" description="Polar residues" evidence="12">
    <location>
        <begin position="294"/>
        <end position="307"/>
    </location>
</feature>
<dbReference type="GO" id="GO:0051310">
    <property type="term" value="P:metaphase chromosome alignment"/>
    <property type="evidence" value="ECO:0007669"/>
    <property type="project" value="TreeGrafter"/>
</dbReference>
<evidence type="ECO:0000256" key="4">
    <source>
        <dbReference type="ARBA" id="ARBA00022490"/>
    </source>
</evidence>
<feature type="region of interest" description="Disordered" evidence="12">
    <location>
        <begin position="705"/>
        <end position="781"/>
    </location>
</feature>
<keyword evidence="6" id="KW-0498">Mitosis</keyword>
<reference evidence="13" key="2">
    <citation type="submission" date="2016-06" db="EMBL/GenBank/DDBJ databases">
        <title>The genome of a short-lived fish provides insights into sex chromosome evolution and the genetic control of aging.</title>
        <authorList>
            <person name="Reichwald K."/>
            <person name="Felder M."/>
            <person name="Petzold A."/>
            <person name="Koch P."/>
            <person name="Groth M."/>
            <person name="Platzer M."/>
        </authorList>
    </citation>
    <scope>NUCLEOTIDE SEQUENCE</scope>
    <source>
        <tissue evidence="13">Brain</tissue>
    </source>
</reference>
<evidence type="ECO:0000256" key="1">
    <source>
        <dbReference type="ARBA" id="ARBA00004114"/>
    </source>
</evidence>
<evidence type="ECO:0000256" key="8">
    <source>
        <dbReference type="ARBA" id="ARBA00023212"/>
    </source>
</evidence>
<feature type="non-terminal residue" evidence="13">
    <location>
        <position position="1"/>
    </location>
</feature>
<keyword evidence="7 11" id="KW-0175">Coiled coil</keyword>
<evidence type="ECO:0000256" key="5">
    <source>
        <dbReference type="ARBA" id="ARBA00022618"/>
    </source>
</evidence>
<evidence type="ECO:0000256" key="3">
    <source>
        <dbReference type="ARBA" id="ARBA00018313"/>
    </source>
</evidence>
<evidence type="ECO:0000256" key="12">
    <source>
        <dbReference type="SAM" id="MobiDB-lite"/>
    </source>
</evidence>
<dbReference type="GO" id="GO:0005813">
    <property type="term" value="C:centrosome"/>
    <property type="evidence" value="ECO:0007669"/>
    <property type="project" value="TreeGrafter"/>
</dbReference>
<feature type="compositionally biased region" description="Basic residues" evidence="12">
    <location>
        <begin position="47"/>
        <end position="58"/>
    </location>
</feature>
<evidence type="ECO:0000256" key="2">
    <source>
        <dbReference type="ARBA" id="ARBA00004186"/>
    </source>
</evidence>
<feature type="region of interest" description="Disordered" evidence="12">
    <location>
        <begin position="38"/>
        <end position="58"/>
    </location>
</feature>
<feature type="region of interest" description="Disordered" evidence="12">
    <location>
        <begin position="207"/>
        <end position="313"/>
    </location>
</feature>
<keyword evidence="8" id="KW-0206">Cytoskeleton</keyword>
<feature type="coiled-coil region" evidence="11">
    <location>
        <begin position="397"/>
        <end position="445"/>
    </location>
</feature>
<dbReference type="GO" id="GO:0046599">
    <property type="term" value="P:regulation of centriole replication"/>
    <property type="evidence" value="ECO:0007669"/>
    <property type="project" value="TreeGrafter"/>
</dbReference>
<keyword evidence="5" id="KW-0132">Cell division</keyword>
<feature type="compositionally biased region" description="Polar residues" evidence="12">
    <location>
        <begin position="620"/>
        <end position="629"/>
    </location>
</feature>
<evidence type="ECO:0000313" key="13">
    <source>
        <dbReference type="EMBL" id="SBP59359.1"/>
    </source>
</evidence>
<dbReference type="InterPro" id="IPR031387">
    <property type="entry name" value="SPICE1"/>
</dbReference>
<evidence type="ECO:0000256" key="6">
    <source>
        <dbReference type="ARBA" id="ARBA00022776"/>
    </source>
</evidence>
<dbReference type="AlphaFoldDB" id="A0A1A8AWE9"/>
<evidence type="ECO:0000256" key="9">
    <source>
        <dbReference type="ARBA" id="ARBA00023306"/>
    </source>
</evidence>
<feature type="region of interest" description="Disordered" evidence="12">
    <location>
        <begin position="611"/>
        <end position="673"/>
    </location>
</feature>
<feature type="compositionally biased region" description="Polar residues" evidence="12">
    <location>
        <begin position="739"/>
        <end position="748"/>
    </location>
</feature>
<dbReference type="GO" id="GO:0090307">
    <property type="term" value="P:mitotic spindle assembly"/>
    <property type="evidence" value="ECO:0007669"/>
    <property type="project" value="InterPro"/>
</dbReference>
<keyword evidence="9" id="KW-0131">Cell cycle</keyword>
<evidence type="ECO:0000256" key="7">
    <source>
        <dbReference type="ARBA" id="ARBA00023054"/>
    </source>
</evidence>
<sequence length="781" mass="84945">STWVVYQGCLVWFGYCAICFSSRCFSLVVACYQMSLARGSRPQPQGKGKKPVRQKKAPKKDWVSTVHDLSVHKLTPAELSHRHEIHKSHNKAVAQWELKERALKRRFRHAGSPAPLDQASLSIIKEVFSDQLLLQDVLARSDRAMAVVKDLFGDAPQRQTGHPSVTVAPNCDSDLELPVLQRLDSPMQLSLLSQSMMDQEALNEVDVSREDWSSGSRAIRRSNIRQKTTQGRVVPQRKVHRLRNPEDDDDVAPMTPCTSGRAPDQTALNATVAVRRVWSKHSQSDGGGEEASARVSQVLNPDPTSHQPGIGSYADRTRKCLSQSSKLDGSSPASLSGDQSSLGLLQAMLGQVEADLDALSPDLVPESESSSKHHKTQGLTGFSVALVGTLGRLVHLLKQREAEAQKEAEGRRRVEEELKEQRGLIDALTAEIMTLREEAAALQAGLQQRTAELEHKLDSVVLVMGGLGLLGEHTPHKDSDARDALSNVCPSASVAERAPEETRVKVPPAIVLSPPTPSHNWQHSHATHPAPLQQHLPPLDSQRSQEVVQAHGSASSLHSVALSHLSSSSSSPSLSLAPLITQPSPEAMLAEIAQLSRQAELMRSQLNQAKGLGPGIAGLPNSNSSQQGGRSPDSIPQDVGERRASGSSRNQNIQSLDETSSQQSSTSHTPSVEQRLLELNRQSAAARSRLLELIELQKQNVSIRVSPSVSPVLSSVFSPNTAAESGSLEESVLRPGRDVQTQQRSAGSDESPRSFETRNEKSQPQKQRGREGWFSLSAHTR</sequence>